<evidence type="ECO:0000313" key="4">
    <source>
        <dbReference type="Proteomes" id="UP000034883"/>
    </source>
</evidence>
<feature type="region of interest" description="Disordered" evidence="1">
    <location>
        <begin position="15"/>
        <end position="46"/>
    </location>
</feature>
<dbReference type="PROSITE" id="PS50004">
    <property type="entry name" value="C2"/>
    <property type="match status" value="1"/>
</dbReference>
<evidence type="ECO:0000256" key="1">
    <source>
        <dbReference type="SAM" id="MobiDB-lite"/>
    </source>
</evidence>
<evidence type="ECO:0000313" key="3">
    <source>
        <dbReference type="EMBL" id="AKF09279.1"/>
    </source>
</evidence>
<dbReference type="KEGG" id="samy:DB32_006428"/>
<feature type="compositionally biased region" description="Low complexity" evidence="1">
    <location>
        <begin position="32"/>
        <end position="46"/>
    </location>
</feature>
<proteinExistence type="predicted"/>
<evidence type="ECO:0000259" key="2">
    <source>
        <dbReference type="PROSITE" id="PS50004"/>
    </source>
</evidence>
<dbReference type="Gene3D" id="2.60.40.150">
    <property type="entry name" value="C2 domain"/>
    <property type="match status" value="1"/>
</dbReference>
<sequence length="535" mass="55963">MCLSLAAACGGAGAAGAGGASEPSGGEGGGSTVSSSGGESSAGAATGSGDDVAVLLVDVIAPRLCESLRGSFVGLPGDGGTTGPASGSDPTVGRWWIRECSASVDGDRLSLSIAGTGWTWVDRESMGFRVRQYLRFDATAAFRATMEVAYDRPHRIATIWMRPDADVTAAVTPRGLVQAEATNVMSGMLGGLLELTGSSASARAQQQVADEGSQRLRERFGSGFTVTFAMDNEQMDFMVGALARGQVPVRPYEAEAGVTWSVNQRMQLWPSGLDVIGPVLDGRGPQALDLELEEGEGLIVEAICAPEFERFYDQMLQGAQPTPPRGTRVMEFAHAGSAQRAVVPALGCPTLLLVTTRDGATLPARMRVRVTPADAPTATARAQQAATGPTVATGTTTPTTTTATAHPVRIQMTALTVSPQSATGSRWDMIGGEPDPYVIVVSIPGQREVQRTEAASDRHEVPLDAWLPGAFRPEDLPLRFSVYDDDVGSDELIGVVDLAPGQIPASGGEISLELRSQDTVPRTMGTLRVRVQPVQ</sequence>
<name>A0A0F6SGU0_9BACT</name>
<gene>
    <name evidence="3" type="ORF">DB32_006428</name>
</gene>
<dbReference type="SUPFAM" id="SSF49562">
    <property type="entry name" value="C2 domain (Calcium/lipid-binding domain, CaLB)"/>
    <property type="match status" value="1"/>
</dbReference>
<dbReference type="AlphaFoldDB" id="A0A0F6SGU0"/>
<accession>A0A0F6SGU0</accession>
<feature type="region of interest" description="Disordered" evidence="1">
    <location>
        <begin position="373"/>
        <end position="401"/>
    </location>
</feature>
<keyword evidence="4" id="KW-1185">Reference proteome</keyword>
<dbReference type="EMBL" id="CP011125">
    <property type="protein sequence ID" value="AKF09279.1"/>
    <property type="molecule type" value="Genomic_DNA"/>
</dbReference>
<dbReference type="CDD" id="cd00030">
    <property type="entry name" value="C2"/>
    <property type="match status" value="1"/>
</dbReference>
<feature type="compositionally biased region" description="Gly residues" evidence="1">
    <location>
        <begin position="15"/>
        <end position="31"/>
    </location>
</feature>
<organism evidence="3 4">
    <name type="scientific">Sandaracinus amylolyticus</name>
    <dbReference type="NCBI Taxonomy" id="927083"/>
    <lineage>
        <taxon>Bacteria</taxon>
        <taxon>Pseudomonadati</taxon>
        <taxon>Myxococcota</taxon>
        <taxon>Polyangia</taxon>
        <taxon>Polyangiales</taxon>
        <taxon>Sandaracinaceae</taxon>
        <taxon>Sandaracinus</taxon>
    </lineage>
</organism>
<dbReference type="Proteomes" id="UP000034883">
    <property type="component" value="Chromosome"/>
</dbReference>
<dbReference type="InterPro" id="IPR035892">
    <property type="entry name" value="C2_domain_sf"/>
</dbReference>
<reference evidence="3 4" key="1">
    <citation type="submission" date="2015-03" db="EMBL/GenBank/DDBJ databases">
        <title>Genome assembly of Sandaracinus amylolyticus DSM 53668.</title>
        <authorList>
            <person name="Sharma G."/>
            <person name="Subramanian S."/>
        </authorList>
    </citation>
    <scope>NUCLEOTIDE SEQUENCE [LARGE SCALE GENOMIC DNA]</scope>
    <source>
        <strain evidence="3 4">DSM 53668</strain>
    </source>
</reference>
<protein>
    <recommendedName>
        <fullName evidence="2">C2 domain-containing protein</fullName>
    </recommendedName>
</protein>
<dbReference type="STRING" id="927083.DB32_006428"/>
<dbReference type="InterPro" id="IPR000008">
    <property type="entry name" value="C2_dom"/>
</dbReference>
<feature type="domain" description="C2" evidence="2">
    <location>
        <begin position="397"/>
        <end position="514"/>
    </location>
</feature>